<gene>
    <name evidence="1" type="ORF">ACCO45_001459</name>
</gene>
<protein>
    <submittedName>
        <fullName evidence="1">Uncharacterized protein</fullName>
    </submittedName>
</protein>
<dbReference type="EMBL" id="JBGNUJ010000002">
    <property type="protein sequence ID" value="KAL3964455.1"/>
    <property type="molecule type" value="Genomic_DNA"/>
</dbReference>
<evidence type="ECO:0000313" key="2">
    <source>
        <dbReference type="Proteomes" id="UP001638806"/>
    </source>
</evidence>
<dbReference type="Proteomes" id="UP001638806">
    <property type="component" value="Unassembled WGS sequence"/>
</dbReference>
<sequence length="498" mass="54334">MARPDTLQRRDDNTNPFRRRALHKIAVLGDYLYMEGGETSTYVDGQMQHGAPSVPSENTISIPLDTSWSLSSTTNLTIPGHDPPPRNMFGLWADAKAGVLYRYGGEKSYNANVSLENQALWKFAPNNGGGGLWSVERPQNPEVFDGRPLGTRGASAFCDGGFGVYIGGFGNVATDRRFANVTWPDSEPVPGMMTYNATTKVWSKEEVVDPSSKEADSKGRGWYADFQTVSMYDTVKEKWFWQRAGGSVPRVRENYCAVGVRGPQGTFEIFIHGGTNSADGTLSDTFVLSLPAFTWFKVDVNAPARMGHACAVVGKRQMLISGGLAVQWDWKTNDEWVGARKVLDMTALEFRDGGYDAGAGVYEPAQVIKDWGMANVEWASDDVKALFNVNVDMNTTSVSPTPTPTPTPLSTPSASTAPSAGAIAGSVIGGVAFVLLVSAAAFLFLRRRRRRHQLRRQNRTPAELTDKTSPRSELETKERPQELVAPAHVSGGMYEMPG</sequence>
<evidence type="ECO:0000313" key="1">
    <source>
        <dbReference type="EMBL" id="KAL3964455.1"/>
    </source>
</evidence>
<reference evidence="1" key="1">
    <citation type="submission" date="2024-12" db="EMBL/GenBank/DDBJ databases">
        <title>Comparative genomics and development of molecular markers within Purpureocillium lilacinum and among Purpureocillium species.</title>
        <authorList>
            <person name="Yeh Z.-Y."/>
            <person name="Ni N.-T."/>
            <person name="Lo P.-H."/>
            <person name="Mushyakhwo K."/>
            <person name="Lin C.-F."/>
            <person name="Nai Y.-S."/>
        </authorList>
    </citation>
    <scope>NUCLEOTIDE SEQUENCE</scope>
    <source>
        <strain evidence="1">NCHU-NPUST-175</strain>
    </source>
</reference>
<proteinExistence type="predicted"/>
<name>A0ACC4E721_PURLI</name>
<keyword evidence="2" id="KW-1185">Reference proteome</keyword>
<comment type="caution">
    <text evidence="1">The sequence shown here is derived from an EMBL/GenBank/DDBJ whole genome shotgun (WGS) entry which is preliminary data.</text>
</comment>
<organism evidence="1 2">
    <name type="scientific">Purpureocillium lilacinum</name>
    <name type="common">Paecilomyces lilacinus</name>
    <dbReference type="NCBI Taxonomy" id="33203"/>
    <lineage>
        <taxon>Eukaryota</taxon>
        <taxon>Fungi</taxon>
        <taxon>Dikarya</taxon>
        <taxon>Ascomycota</taxon>
        <taxon>Pezizomycotina</taxon>
        <taxon>Sordariomycetes</taxon>
        <taxon>Hypocreomycetidae</taxon>
        <taxon>Hypocreales</taxon>
        <taxon>Ophiocordycipitaceae</taxon>
        <taxon>Purpureocillium</taxon>
    </lineage>
</organism>
<accession>A0ACC4E721</accession>